<proteinExistence type="predicted"/>
<evidence type="ECO:0000313" key="1">
    <source>
        <dbReference type="EMBL" id="PLW22064.1"/>
    </source>
</evidence>
<gene>
    <name evidence="1" type="ORF">PCASD_18100</name>
</gene>
<accession>A0A2N5T978</accession>
<feature type="non-terminal residue" evidence="1">
    <location>
        <position position="65"/>
    </location>
</feature>
<comment type="caution">
    <text evidence="1">The sequence shown here is derived from an EMBL/GenBank/DDBJ whole genome shotgun (WGS) entry which is preliminary data.</text>
</comment>
<dbReference type="AlphaFoldDB" id="A0A2N5T978"/>
<dbReference type="Proteomes" id="UP000235392">
    <property type="component" value="Unassembled WGS sequence"/>
</dbReference>
<sequence length="65" mass="7477">MEDRAVQLFFILQSIIQIGNQNAGAEAVRTVVRLKSNNKTTKIAWQVIYSDRTRLVQMTAECMYL</sequence>
<dbReference type="EMBL" id="PGCI01000677">
    <property type="protein sequence ID" value="PLW22064.1"/>
    <property type="molecule type" value="Genomic_DNA"/>
</dbReference>
<organism evidence="1 2">
    <name type="scientific">Puccinia coronata f. sp. avenae</name>
    <dbReference type="NCBI Taxonomy" id="200324"/>
    <lineage>
        <taxon>Eukaryota</taxon>
        <taxon>Fungi</taxon>
        <taxon>Dikarya</taxon>
        <taxon>Basidiomycota</taxon>
        <taxon>Pucciniomycotina</taxon>
        <taxon>Pucciniomycetes</taxon>
        <taxon>Pucciniales</taxon>
        <taxon>Pucciniaceae</taxon>
        <taxon>Puccinia</taxon>
    </lineage>
</organism>
<name>A0A2N5T978_9BASI</name>
<evidence type="ECO:0000313" key="2">
    <source>
        <dbReference type="Proteomes" id="UP000235392"/>
    </source>
</evidence>
<protein>
    <submittedName>
        <fullName evidence="1">Uncharacterized protein</fullName>
    </submittedName>
</protein>
<reference evidence="1 2" key="1">
    <citation type="submission" date="2017-11" db="EMBL/GenBank/DDBJ databases">
        <title>De novo assembly and phasing of dikaryotic genomes from two isolates of Puccinia coronata f. sp. avenae, the causal agent of oat crown rust.</title>
        <authorList>
            <person name="Miller M.E."/>
            <person name="Zhang Y."/>
            <person name="Omidvar V."/>
            <person name="Sperschneider J."/>
            <person name="Schwessinger B."/>
            <person name="Raley C."/>
            <person name="Palmer J.M."/>
            <person name="Garnica D."/>
            <person name="Upadhyaya N."/>
            <person name="Rathjen J."/>
            <person name="Taylor J.M."/>
            <person name="Park R.F."/>
            <person name="Dodds P.N."/>
            <person name="Hirsch C.D."/>
            <person name="Kianian S.F."/>
            <person name="Figueroa M."/>
        </authorList>
    </citation>
    <scope>NUCLEOTIDE SEQUENCE [LARGE SCALE GENOMIC DNA]</scope>
    <source>
        <strain evidence="1">12SD80</strain>
    </source>
</reference>